<proteinExistence type="predicted"/>
<keyword evidence="1" id="KW-1133">Transmembrane helix</keyword>
<evidence type="ECO:0000256" key="1">
    <source>
        <dbReference type="SAM" id="Phobius"/>
    </source>
</evidence>
<keyword evidence="1" id="KW-0812">Transmembrane</keyword>
<name>A0ABZ0TUK9_9SPHI</name>
<accession>A0ABZ0TUK9</accession>
<keyword evidence="3" id="KW-1185">Reference proteome</keyword>
<sequence length="112" mass="12595">MNWDQFFQAIVAVYLLYYILMIVFDMLHDKRMMKDESYVQELYLSAEDPPREVSLLAMDEVKDGPDSAIGQTALPAVSAAAGQPQRAGNVSMSQLMELSKADLIAHTKHIPY</sequence>
<evidence type="ECO:0000313" key="3">
    <source>
        <dbReference type="Proteomes" id="UP001324380"/>
    </source>
</evidence>
<protein>
    <submittedName>
        <fullName evidence="2">Uncharacterized protein</fullName>
    </submittedName>
</protein>
<dbReference type="EMBL" id="CP139558">
    <property type="protein sequence ID" value="WPU95763.1"/>
    <property type="molecule type" value="Genomic_DNA"/>
</dbReference>
<dbReference type="RefSeq" id="WP_321564869.1">
    <property type="nucleotide sequence ID" value="NZ_CP139558.1"/>
</dbReference>
<reference evidence="2 3" key="1">
    <citation type="submission" date="2023-11" db="EMBL/GenBank/DDBJ databases">
        <title>Analysis of the Genomes of Mucilaginibacter gossypii cycad 4 and M. sabulilitoris SNA2: microbes with the potential for plant growth promotion.</title>
        <authorList>
            <person name="Hirsch A.M."/>
            <person name="Humm E."/>
            <person name="Rubbi M."/>
            <person name="Del Vecchio G."/>
            <person name="Ha S.M."/>
            <person name="Pellegrini M."/>
            <person name="Gunsalus R.P."/>
        </authorList>
    </citation>
    <scope>NUCLEOTIDE SEQUENCE [LARGE SCALE GENOMIC DNA]</scope>
    <source>
        <strain evidence="2 3">SNA2</strain>
    </source>
</reference>
<gene>
    <name evidence="2" type="ORF">SNE25_09555</name>
</gene>
<dbReference type="Proteomes" id="UP001324380">
    <property type="component" value="Chromosome"/>
</dbReference>
<organism evidence="2 3">
    <name type="scientific">Mucilaginibacter sabulilitoris</name>
    <dbReference type="NCBI Taxonomy" id="1173583"/>
    <lineage>
        <taxon>Bacteria</taxon>
        <taxon>Pseudomonadati</taxon>
        <taxon>Bacteroidota</taxon>
        <taxon>Sphingobacteriia</taxon>
        <taxon>Sphingobacteriales</taxon>
        <taxon>Sphingobacteriaceae</taxon>
        <taxon>Mucilaginibacter</taxon>
    </lineage>
</organism>
<feature type="transmembrane region" description="Helical" evidence="1">
    <location>
        <begin position="6"/>
        <end position="24"/>
    </location>
</feature>
<keyword evidence="1" id="KW-0472">Membrane</keyword>
<evidence type="ECO:0000313" key="2">
    <source>
        <dbReference type="EMBL" id="WPU95763.1"/>
    </source>
</evidence>